<dbReference type="PANTHER" id="PTHR43198:SF2">
    <property type="entry name" value="SI:CH1073-67J19.1-RELATED"/>
    <property type="match status" value="1"/>
</dbReference>
<dbReference type="NCBIfam" id="TIGR04306">
    <property type="entry name" value="salvage_TenA"/>
    <property type="match status" value="1"/>
</dbReference>
<evidence type="ECO:0000256" key="6">
    <source>
        <dbReference type="ARBA" id="ARBA00013647"/>
    </source>
</evidence>
<comment type="subunit">
    <text evidence="4">Homotetramer.</text>
</comment>
<dbReference type="SUPFAM" id="SSF48613">
    <property type="entry name" value="Heme oxygenase-like"/>
    <property type="match status" value="1"/>
</dbReference>
<dbReference type="InterPro" id="IPR026285">
    <property type="entry name" value="TenA_E"/>
</dbReference>
<comment type="similarity">
    <text evidence="3 9">Belongs to the TenA family.</text>
</comment>
<dbReference type="Proteomes" id="UP001225646">
    <property type="component" value="Unassembled WGS sequence"/>
</dbReference>
<evidence type="ECO:0000256" key="9">
    <source>
        <dbReference type="PIRNR" id="PIRNR003170"/>
    </source>
</evidence>
<evidence type="ECO:0000256" key="3">
    <source>
        <dbReference type="ARBA" id="ARBA00010264"/>
    </source>
</evidence>
<dbReference type="Pfam" id="PF03070">
    <property type="entry name" value="TENA_THI-4"/>
    <property type="match status" value="1"/>
</dbReference>
<evidence type="ECO:0000256" key="5">
    <source>
        <dbReference type="ARBA" id="ARBA00012684"/>
    </source>
</evidence>
<proteinExistence type="inferred from homology"/>
<dbReference type="RefSeq" id="WP_419152749.1">
    <property type="nucleotide sequence ID" value="NZ_JAUSTR010000024.1"/>
</dbReference>
<accession>A0ABT9VSE9</accession>
<comment type="catalytic activity">
    <reaction evidence="8 9">
        <text>thiamine + H2O = 5-(2-hydroxyethyl)-4-methylthiazole + 4-amino-5-hydroxymethyl-2-methylpyrimidine + H(+)</text>
        <dbReference type="Rhea" id="RHEA:17509"/>
        <dbReference type="ChEBI" id="CHEBI:15377"/>
        <dbReference type="ChEBI" id="CHEBI:15378"/>
        <dbReference type="ChEBI" id="CHEBI:16892"/>
        <dbReference type="ChEBI" id="CHEBI:17957"/>
        <dbReference type="ChEBI" id="CHEBI:18385"/>
        <dbReference type="EC" id="3.5.99.2"/>
    </reaction>
</comment>
<comment type="function">
    <text evidence="9">Catalyzes an amino-pyrimidine hydrolysis reaction at the C5' of the pyrimidine moiety of thiamine compounds, a reaction that is part of a thiamine salvage pathway. Thus, catalyzes the conversion of 4-amino-5-aminomethyl-2-methylpyrimidine to 4-amino-5-hydroxymethyl-2-methylpyrimidine (HMP).</text>
</comment>
<dbReference type="PIRSF" id="PIRSF003170">
    <property type="entry name" value="Pet18p"/>
    <property type="match status" value="1"/>
</dbReference>
<gene>
    <name evidence="11" type="ORF">J2S06_002900</name>
</gene>
<protein>
    <recommendedName>
        <fullName evidence="6 9">Aminopyrimidine aminohydrolase</fullName>
        <ecNumber evidence="5 9">3.5.99.2</ecNumber>
    </recommendedName>
</protein>
<comment type="catalytic activity">
    <reaction evidence="1 9">
        <text>4-amino-5-aminomethyl-2-methylpyrimidine + H2O = 4-amino-5-hydroxymethyl-2-methylpyrimidine + NH4(+)</text>
        <dbReference type="Rhea" id="RHEA:31799"/>
        <dbReference type="ChEBI" id="CHEBI:15377"/>
        <dbReference type="ChEBI" id="CHEBI:16892"/>
        <dbReference type="ChEBI" id="CHEBI:28938"/>
        <dbReference type="ChEBI" id="CHEBI:63416"/>
        <dbReference type="EC" id="3.5.99.2"/>
    </reaction>
</comment>
<evidence type="ECO:0000256" key="2">
    <source>
        <dbReference type="ARBA" id="ARBA00004948"/>
    </source>
</evidence>
<dbReference type="PANTHER" id="PTHR43198">
    <property type="entry name" value="BIFUNCTIONAL TH2 PROTEIN"/>
    <property type="match status" value="1"/>
</dbReference>
<keyword evidence="12" id="KW-1185">Reference proteome</keyword>
<evidence type="ECO:0000256" key="1">
    <source>
        <dbReference type="ARBA" id="ARBA00001881"/>
    </source>
</evidence>
<dbReference type="EMBL" id="JAUSTR010000024">
    <property type="protein sequence ID" value="MDQ0163789.1"/>
    <property type="molecule type" value="Genomic_DNA"/>
</dbReference>
<dbReference type="InterPro" id="IPR004305">
    <property type="entry name" value="Thiaminase-2/PQQC"/>
</dbReference>
<dbReference type="InterPro" id="IPR050967">
    <property type="entry name" value="Thiamine_Salvage_TenA"/>
</dbReference>
<evidence type="ECO:0000259" key="10">
    <source>
        <dbReference type="Pfam" id="PF03070"/>
    </source>
</evidence>
<dbReference type="EC" id="3.5.99.2" evidence="5 9"/>
<evidence type="ECO:0000313" key="12">
    <source>
        <dbReference type="Proteomes" id="UP001225646"/>
    </source>
</evidence>
<evidence type="ECO:0000256" key="4">
    <source>
        <dbReference type="ARBA" id="ARBA00011881"/>
    </source>
</evidence>
<feature type="domain" description="Thiaminase-2/PQQC" evidence="10">
    <location>
        <begin position="10"/>
        <end position="216"/>
    </location>
</feature>
<organism evidence="11 12">
    <name type="scientific">Aeribacillus alveayuensis</name>
    <dbReference type="NCBI Taxonomy" id="279215"/>
    <lineage>
        <taxon>Bacteria</taxon>
        <taxon>Bacillati</taxon>
        <taxon>Bacillota</taxon>
        <taxon>Bacilli</taxon>
        <taxon>Bacillales</taxon>
        <taxon>Bacillaceae</taxon>
        <taxon>Aeribacillus</taxon>
    </lineage>
</organism>
<evidence type="ECO:0000313" key="11">
    <source>
        <dbReference type="EMBL" id="MDQ0163789.1"/>
    </source>
</evidence>
<keyword evidence="9 11" id="KW-0378">Hydrolase</keyword>
<comment type="caution">
    <text evidence="11">The sequence shown here is derived from an EMBL/GenBank/DDBJ whole genome shotgun (WGS) entry which is preliminary data.</text>
</comment>
<reference evidence="11 12" key="1">
    <citation type="submission" date="2023-07" db="EMBL/GenBank/DDBJ databases">
        <title>Genomic Encyclopedia of Type Strains, Phase IV (KMG-IV): sequencing the most valuable type-strain genomes for metagenomic binning, comparative biology and taxonomic classification.</title>
        <authorList>
            <person name="Goeker M."/>
        </authorList>
    </citation>
    <scope>NUCLEOTIDE SEQUENCE [LARGE SCALE GENOMIC DNA]</scope>
    <source>
        <strain evidence="11 12">DSM 19092</strain>
    </source>
</reference>
<dbReference type="InterPro" id="IPR016084">
    <property type="entry name" value="Haem_Oase-like_multi-hlx"/>
</dbReference>
<dbReference type="CDD" id="cd19366">
    <property type="entry name" value="TenA_C_BhTenA-like"/>
    <property type="match status" value="1"/>
</dbReference>
<evidence type="ECO:0000256" key="8">
    <source>
        <dbReference type="ARBA" id="ARBA00048337"/>
    </source>
</evidence>
<sequence length="225" mass="26662">MLFTNRLYEKAKYIWDQYYKHPFVKGIGDGTLDIDKFRFYMEQDYLYLIDYSRLFALGSLKAPDLETMTVFANLLHSTLNDEMELHRQYAERLGIPREKLENTKPAPTTLAYTGYMLNISQRGSLADLIAAVLPCTWSYYEIGLRLNQILGASEHEFYGEWVKMYASEEFGQLAEWLKNLMNKLAEGKTEQELKELEDIFLTTSKFEYMFWEMSYQKQMWPTDKE</sequence>
<dbReference type="InterPro" id="IPR027574">
    <property type="entry name" value="Thiaminase_II"/>
</dbReference>
<name>A0ABT9VSE9_9BACI</name>
<evidence type="ECO:0000256" key="7">
    <source>
        <dbReference type="ARBA" id="ARBA00022977"/>
    </source>
</evidence>
<dbReference type="Gene3D" id="1.20.910.10">
    <property type="entry name" value="Heme oxygenase-like"/>
    <property type="match status" value="1"/>
</dbReference>
<keyword evidence="7 9" id="KW-0784">Thiamine biosynthesis</keyword>
<comment type="pathway">
    <text evidence="2 9">Cofactor biosynthesis; thiamine diphosphate biosynthesis.</text>
</comment>
<dbReference type="GO" id="GO:0050334">
    <property type="term" value="F:thiaminase activity"/>
    <property type="evidence" value="ECO:0007669"/>
    <property type="project" value="UniProtKB-EC"/>
</dbReference>